<reference evidence="1" key="1">
    <citation type="submission" date="2014-11" db="EMBL/GenBank/DDBJ databases">
        <authorList>
            <person name="Amaro Gonzalez C."/>
        </authorList>
    </citation>
    <scope>NUCLEOTIDE SEQUENCE</scope>
</reference>
<dbReference type="AlphaFoldDB" id="A0A0E9PV80"/>
<sequence>MLFLGHCVVAFYGLLFHYGETGNQCFSCCFALR</sequence>
<protein>
    <submittedName>
        <fullName evidence="1">Uncharacterized protein</fullName>
    </submittedName>
</protein>
<reference evidence="1" key="2">
    <citation type="journal article" date="2015" name="Fish Shellfish Immunol.">
        <title>Early steps in the European eel (Anguilla anguilla)-Vibrio vulnificus interaction in the gills: Role of the RtxA13 toxin.</title>
        <authorList>
            <person name="Callol A."/>
            <person name="Pajuelo D."/>
            <person name="Ebbesson L."/>
            <person name="Teles M."/>
            <person name="MacKenzie S."/>
            <person name="Amaro C."/>
        </authorList>
    </citation>
    <scope>NUCLEOTIDE SEQUENCE</scope>
</reference>
<evidence type="ECO:0000313" key="1">
    <source>
        <dbReference type="EMBL" id="JAH08202.1"/>
    </source>
</evidence>
<dbReference type="EMBL" id="GBXM01103965">
    <property type="protein sequence ID" value="JAH04612.1"/>
    <property type="molecule type" value="Transcribed_RNA"/>
</dbReference>
<accession>A0A0E9PV80</accession>
<organism evidence="1">
    <name type="scientific">Anguilla anguilla</name>
    <name type="common">European freshwater eel</name>
    <name type="synonym">Muraena anguilla</name>
    <dbReference type="NCBI Taxonomy" id="7936"/>
    <lineage>
        <taxon>Eukaryota</taxon>
        <taxon>Metazoa</taxon>
        <taxon>Chordata</taxon>
        <taxon>Craniata</taxon>
        <taxon>Vertebrata</taxon>
        <taxon>Euteleostomi</taxon>
        <taxon>Actinopterygii</taxon>
        <taxon>Neopterygii</taxon>
        <taxon>Teleostei</taxon>
        <taxon>Anguilliformes</taxon>
        <taxon>Anguillidae</taxon>
        <taxon>Anguilla</taxon>
    </lineage>
</organism>
<proteinExistence type="predicted"/>
<name>A0A0E9PV80_ANGAN</name>
<dbReference type="EMBL" id="GBXM01100375">
    <property type="protein sequence ID" value="JAH08202.1"/>
    <property type="molecule type" value="Transcribed_RNA"/>
</dbReference>